<organism evidence="1 2">
    <name type="scientific">Stomoxys calcitrans</name>
    <name type="common">Stable fly</name>
    <name type="synonym">Conops calcitrans</name>
    <dbReference type="NCBI Taxonomy" id="35570"/>
    <lineage>
        <taxon>Eukaryota</taxon>
        <taxon>Metazoa</taxon>
        <taxon>Ecdysozoa</taxon>
        <taxon>Arthropoda</taxon>
        <taxon>Hexapoda</taxon>
        <taxon>Insecta</taxon>
        <taxon>Pterygota</taxon>
        <taxon>Neoptera</taxon>
        <taxon>Endopterygota</taxon>
        <taxon>Diptera</taxon>
        <taxon>Brachycera</taxon>
        <taxon>Muscomorpha</taxon>
        <taxon>Muscoidea</taxon>
        <taxon>Muscidae</taxon>
        <taxon>Stomoxys</taxon>
    </lineage>
</organism>
<dbReference type="EnsemblMetazoa" id="SCAU002994-RA">
    <property type="protein sequence ID" value="SCAU002994-PA"/>
    <property type="gene ID" value="SCAU002994"/>
</dbReference>
<dbReference type="PANTHER" id="PTHR37962:SF2">
    <property type="entry name" value="MALE STERILE (3) 76CA"/>
    <property type="match status" value="1"/>
</dbReference>
<evidence type="ECO:0000313" key="1">
    <source>
        <dbReference type="EnsemblMetazoa" id="SCAU002994-PA"/>
    </source>
</evidence>
<gene>
    <name evidence="1" type="primary">106096172</name>
</gene>
<dbReference type="AlphaFoldDB" id="A0A1I8NXQ6"/>
<dbReference type="PANTHER" id="PTHR37962">
    <property type="entry name" value="MALE STERILE (3) 76CA"/>
    <property type="match status" value="1"/>
</dbReference>
<protein>
    <submittedName>
        <fullName evidence="1">Uncharacterized protein</fullName>
    </submittedName>
</protein>
<sequence length="259" mass="29383">MAVFEQKNLLNIWWFPREFCQSAYGEFRHSGTNSCTLISLILANEMAKELVFKTNTARSLPTRAVEIFAHAMNEGNALYGRIFNDISTEDSRKRRAPNLNIPEAVEALVSQRYMDFCLQEWFYTHITANSTNENYSQSVSSRIADVMKLAIRLFKRSVRNNEGARNLFAAVISDNRTTMFVFDLSSHIVSFFDSHQHGRKAGAVIALCAIDGLEELANWFVTMGEEVYHSRPPVYEISLLTTTTDARNLTAPPPLLDNV</sequence>
<name>A0A1I8NXQ6_STOCA</name>
<keyword evidence="2" id="KW-1185">Reference proteome</keyword>
<reference evidence="1" key="1">
    <citation type="submission" date="2020-05" db="UniProtKB">
        <authorList>
            <consortium name="EnsemblMetazoa"/>
        </authorList>
    </citation>
    <scope>IDENTIFICATION</scope>
    <source>
        <strain evidence="1">USDA</strain>
    </source>
</reference>
<dbReference type="KEGG" id="scac:106096172"/>
<evidence type="ECO:0000313" key="2">
    <source>
        <dbReference type="Proteomes" id="UP000095300"/>
    </source>
</evidence>
<dbReference type="VEuPathDB" id="VectorBase:SCAU002994"/>
<dbReference type="Proteomes" id="UP000095300">
    <property type="component" value="Unassembled WGS sequence"/>
</dbReference>
<accession>A0A1I8NXQ6</accession>
<proteinExistence type="predicted"/>
<dbReference type="STRING" id="35570.A0A1I8NXQ6"/>
<dbReference type="OrthoDB" id="5984008at2759"/>